<keyword evidence="1" id="KW-0723">Serine/threonine-protein kinase</keyword>
<name>A0ABW3BHV1_9ACTN</name>
<dbReference type="Proteomes" id="UP001596956">
    <property type="component" value="Unassembled WGS sequence"/>
</dbReference>
<organism evidence="3 4">
    <name type="scientific">Streptomonospora algeriensis</name>
    <dbReference type="NCBI Taxonomy" id="995084"/>
    <lineage>
        <taxon>Bacteria</taxon>
        <taxon>Bacillati</taxon>
        <taxon>Actinomycetota</taxon>
        <taxon>Actinomycetes</taxon>
        <taxon>Streptosporangiales</taxon>
        <taxon>Nocardiopsidaceae</taxon>
        <taxon>Streptomonospora</taxon>
    </lineage>
</organism>
<dbReference type="PANTHER" id="PTHR35526:SF3">
    <property type="entry name" value="ANTI-SIGMA-F FACTOR RSBW"/>
    <property type="match status" value="1"/>
</dbReference>
<feature type="domain" description="Histidine kinase/HSP90-like ATPase" evidence="2">
    <location>
        <begin position="92"/>
        <end position="202"/>
    </location>
</feature>
<dbReference type="CDD" id="cd16936">
    <property type="entry name" value="HATPase_RsbW-like"/>
    <property type="match status" value="1"/>
</dbReference>
<evidence type="ECO:0000313" key="4">
    <source>
        <dbReference type="Proteomes" id="UP001596956"/>
    </source>
</evidence>
<proteinExistence type="predicted"/>
<evidence type="ECO:0000313" key="3">
    <source>
        <dbReference type="EMBL" id="MFD0802431.1"/>
    </source>
</evidence>
<accession>A0ABW3BHV1</accession>
<reference evidence="4" key="1">
    <citation type="journal article" date="2019" name="Int. J. Syst. Evol. Microbiol.">
        <title>The Global Catalogue of Microorganisms (GCM) 10K type strain sequencing project: providing services to taxonomists for standard genome sequencing and annotation.</title>
        <authorList>
            <consortium name="The Broad Institute Genomics Platform"/>
            <consortium name="The Broad Institute Genome Sequencing Center for Infectious Disease"/>
            <person name="Wu L."/>
            <person name="Ma J."/>
        </authorList>
    </citation>
    <scope>NUCLEOTIDE SEQUENCE [LARGE SCALE GENOMIC DNA]</scope>
    <source>
        <strain evidence="4">CCUG 63369</strain>
    </source>
</reference>
<dbReference type="InterPro" id="IPR003594">
    <property type="entry name" value="HATPase_dom"/>
</dbReference>
<keyword evidence="4" id="KW-1185">Reference proteome</keyword>
<protein>
    <submittedName>
        <fullName evidence="3">Anti-sigma factor RsbA family regulatory protein</fullName>
    </submittedName>
</protein>
<dbReference type="PANTHER" id="PTHR35526">
    <property type="entry name" value="ANTI-SIGMA-F FACTOR RSBW-RELATED"/>
    <property type="match status" value="1"/>
</dbReference>
<dbReference type="Pfam" id="PF13581">
    <property type="entry name" value="HATPase_c_2"/>
    <property type="match status" value="1"/>
</dbReference>
<comment type="caution">
    <text evidence="3">The sequence shown here is derived from an EMBL/GenBank/DDBJ whole genome shotgun (WGS) entry which is preliminary data.</text>
</comment>
<dbReference type="Gene3D" id="3.30.565.10">
    <property type="entry name" value="Histidine kinase-like ATPase, C-terminal domain"/>
    <property type="match status" value="1"/>
</dbReference>
<keyword evidence="1" id="KW-0418">Kinase</keyword>
<evidence type="ECO:0000259" key="2">
    <source>
        <dbReference type="Pfam" id="PF13581"/>
    </source>
</evidence>
<feature type="non-terminal residue" evidence="3">
    <location>
        <position position="1"/>
    </location>
</feature>
<evidence type="ECO:0000256" key="1">
    <source>
        <dbReference type="ARBA" id="ARBA00022527"/>
    </source>
</evidence>
<dbReference type="InterPro" id="IPR036890">
    <property type="entry name" value="HATPase_C_sf"/>
</dbReference>
<sequence length="205" mass="22654">DPVRLREWHRLDSVLTRALAGTRLRLLCLHDARRLTERVRRDVRRTHPVFVAGGEEHHSPDYIDPDVFSAPDLTRLLPAPAGEQRSLGFGADLAAPRTAVTELAEKTEVPRERLGDLVLAVNELAANAVEHGGGGGTVTLWRSRGWTVCDVADRGTGLHDPLCGYHPADPLSPRGYGLWITRQLCDFLEIASGAHGTRVRLHFRT</sequence>
<dbReference type="EMBL" id="JBHTHR010000471">
    <property type="protein sequence ID" value="MFD0802431.1"/>
    <property type="molecule type" value="Genomic_DNA"/>
</dbReference>
<keyword evidence="1" id="KW-0808">Transferase</keyword>
<gene>
    <name evidence="3" type="ORF">ACFQZU_14055</name>
</gene>
<dbReference type="InterPro" id="IPR050267">
    <property type="entry name" value="Anti-sigma-factor_SerPK"/>
</dbReference>
<dbReference type="NCBIfam" id="NF041045">
    <property type="entry name" value="RsbA_anti_sig"/>
    <property type="match status" value="1"/>
</dbReference>
<dbReference type="InterPro" id="IPR047718">
    <property type="entry name" value="RsbA-like_anti_sig"/>
</dbReference>
<dbReference type="SUPFAM" id="SSF55874">
    <property type="entry name" value="ATPase domain of HSP90 chaperone/DNA topoisomerase II/histidine kinase"/>
    <property type="match status" value="1"/>
</dbReference>